<proteinExistence type="predicted"/>
<keyword evidence="2" id="KW-1185">Reference proteome</keyword>
<keyword evidence="1" id="KW-0012">Acyltransferase</keyword>
<sequence length="48" mass="5380">MYLHMITSAPWVMYPEISEDPNAKWLFSEPKAKDGDEVSCLIAACPPP</sequence>
<gene>
    <name evidence="1" type="ORF">VTAP4600_A0543</name>
</gene>
<dbReference type="AlphaFoldDB" id="A0A2N8Z9G6"/>
<reference evidence="1 2" key="1">
    <citation type="submission" date="2017-10" db="EMBL/GenBank/DDBJ databases">
        <authorList>
            <person name="Banno H."/>
            <person name="Chua N.-H."/>
        </authorList>
    </citation>
    <scope>NUCLEOTIDE SEQUENCE [LARGE SCALE GENOMIC DNA]</scope>
    <source>
        <strain evidence="1">Vibrio tapetis CECT4600</strain>
    </source>
</reference>
<dbReference type="Proteomes" id="UP000235828">
    <property type="component" value="Chromosome A"/>
</dbReference>
<name>A0A2N8Z9G6_9VIBR</name>
<dbReference type="EMBL" id="LT960611">
    <property type="protein sequence ID" value="SON48522.1"/>
    <property type="molecule type" value="Genomic_DNA"/>
</dbReference>
<dbReference type="KEGG" id="vta:A0543"/>
<protein>
    <submittedName>
        <fullName evidence="1">L-2,4-diaminobutyric acid acetyltransferase</fullName>
        <ecNumber evidence="1">2.3.1.178</ecNumber>
    </submittedName>
</protein>
<keyword evidence="1" id="KW-0808">Transferase</keyword>
<dbReference type="GO" id="GO:0033816">
    <property type="term" value="F:diaminobutyrate acetyltransferase activity"/>
    <property type="evidence" value="ECO:0007669"/>
    <property type="project" value="UniProtKB-EC"/>
</dbReference>
<accession>A0A2N8Z9G6</accession>
<dbReference type="EC" id="2.3.1.178" evidence="1"/>
<organism evidence="1 2">
    <name type="scientific">Vibrio tapetis subsp. tapetis</name>
    <dbReference type="NCBI Taxonomy" id="1671868"/>
    <lineage>
        <taxon>Bacteria</taxon>
        <taxon>Pseudomonadati</taxon>
        <taxon>Pseudomonadota</taxon>
        <taxon>Gammaproteobacteria</taxon>
        <taxon>Vibrionales</taxon>
        <taxon>Vibrionaceae</taxon>
        <taxon>Vibrio</taxon>
    </lineage>
</organism>
<evidence type="ECO:0000313" key="2">
    <source>
        <dbReference type="Proteomes" id="UP000235828"/>
    </source>
</evidence>
<evidence type="ECO:0000313" key="1">
    <source>
        <dbReference type="EMBL" id="SON48522.1"/>
    </source>
</evidence>